<keyword evidence="1" id="KW-0378">Hydrolase</keyword>
<evidence type="ECO:0000313" key="2">
    <source>
        <dbReference type="EMBL" id="QAA33110.1"/>
    </source>
</evidence>
<keyword evidence="3" id="KW-1185">Reference proteome</keyword>
<dbReference type="InterPro" id="IPR029001">
    <property type="entry name" value="ITPase-like_fam"/>
</dbReference>
<evidence type="ECO:0000256" key="1">
    <source>
        <dbReference type="ARBA" id="ARBA00022801"/>
    </source>
</evidence>
<accession>A0A410DVN7</accession>
<dbReference type="RefSeq" id="WP_128213839.1">
    <property type="nucleotide sequence ID" value="NZ_CP025746.1"/>
</dbReference>
<dbReference type="SUPFAM" id="SSF52972">
    <property type="entry name" value="ITPase-like"/>
    <property type="match status" value="1"/>
</dbReference>
<proteinExistence type="predicted"/>
<dbReference type="KEGG" id="cmah:C1I91_16510"/>
<dbReference type="EMBL" id="CP025746">
    <property type="protein sequence ID" value="QAA33110.1"/>
    <property type="molecule type" value="Genomic_DNA"/>
</dbReference>
<dbReference type="GO" id="GO:0047429">
    <property type="term" value="F:nucleoside triphosphate diphosphatase activity"/>
    <property type="evidence" value="ECO:0007669"/>
    <property type="project" value="InterPro"/>
</dbReference>
<reference evidence="2 3" key="1">
    <citation type="submission" date="2018-01" db="EMBL/GenBank/DDBJ databases">
        <title>Genome Sequencing and Assembly of Anaerobacter polyendosporus strain CT4.</title>
        <authorList>
            <person name="Tachaapaikoon C."/>
            <person name="Sutheeworapong S."/>
            <person name="Jenjaroenpun P."/>
            <person name="Wongsurawat T."/>
            <person name="Nookeaw I."/>
            <person name="Cheawchanlertfa P."/>
            <person name="Kosugi A."/>
            <person name="Cheevadhanarak S."/>
            <person name="Ratanakhanokchai K."/>
        </authorList>
    </citation>
    <scope>NUCLEOTIDE SEQUENCE [LARGE SCALE GENOMIC DNA]</scope>
    <source>
        <strain evidence="2 3">CT4</strain>
    </source>
</reference>
<gene>
    <name evidence="2" type="ORF">C1I91_16510</name>
</gene>
<name>A0A410DVN7_9CLOT</name>
<dbReference type="InterPro" id="IPR002637">
    <property type="entry name" value="RdgB/HAM1"/>
</dbReference>
<evidence type="ECO:0008006" key="4">
    <source>
        <dbReference type="Google" id="ProtNLM"/>
    </source>
</evidence>
<sequence length="212" mass="24577">MNLIYGTYNPSKLKSMIKMLEGLDIEVTGLSGFDMKLVEAEENGKDPLDNAVEKVTTYFKQIQVPLFSCDSGLYFENVEEDDQPGVLVKRIQGNNLSYREMLDFYSNLAKKYGGKLTAYYKNAICLIMDEHHIYSHDGEDIWSEKFYLVDTPHEKYREGFPLDSISVEIESMKYYYDLEDNKSENLGILSGYRSFFIRSLNDYLKSEVFKGK</sequence>
<organism evidence="2 3">
    <name type="scientific">Clostridium manihotivorum</name>
    <dbReference type="NCBI Taxonomy" id="2320868"/>
    <lineage>
        <taxon>Bacteria</taxon>
        <taxon>Bacillati</taxon>
        <taxon>Bacillota</taxon>
        <taxon>Clostridia</taxon>
        <taxon>Eubacteriales</taxon>
        <taxon>Clostridiaceae</taxon>
        <taxon>Clostridium</taxon>
    </lineage>
</organism>
<dbReference type="Pfam" id="PF01725">
    <property type="entry name" value="Ham1p_like"/>
    <property type="match status" value="1"/>
</dbReference>
<dbReference type="Gene3D" id="3.90.950.10">
    <property type="match status" value="1"/>
</dbReference>
<evidence type="ECO:0000313" key="3">
    <source>
        <dbReference type="Proteomes" id="UP000286268"/>
    </source>
</evidence>
<dbReference type="AlphaFoldDB" id="A0A410DVN7"/>
<protein>
    <recommendedName>
        <fullName evidence="4">Non-canonical purine NTP pyrophosphatase</fullName>
    </recommendedName>
</protein>
<dbReference type="OrthoDB" id="9793950at2"/>
<dbReference type="GO" id="GO:0009143">
    <property type="term" value="P:nucleoside triphosphate catabolic process"/>
    <property type="evidence" value="ECO:0007669"/>
    <property type="project" value="InterPro"/>
</dbReference>
<dbReference type="Proteomes" id="UP000286268">
    <property type="component" value="Chromosome"/>
</dbReference>